<feature type="binding site" evidence="5">
    <location>
        <position position="257"/>
    </location>
    <ligand>
        <name>S-adenosyl-L-methionine</name>
        <dbReference type="ChEBI" id="CHEBI:59789"/>
    </ligand>
</feature>
<keyword evidence="4 5" id="KW-0694">RNA-binding</keyword>
<dbReference type="InterPro" id="IPR001678">
    <property type="entry name" value="MeTrfase_RsmB-F_NOP2_dom"/>
</dbReference>
<evidence type="ECO:0000259" key="6">
    <source>
        <dbReference type="PROSITE" id="PS51686"/>
    </source>
</evidence>
<dbReference type="GO" id="GO:0001510">
    <property type="term" value="P:RNA methylation"/>
    <property type="evidence" value="ECO:0007669"/>
    <property type="project" value="InterPro"/>
</dbReference>
<dbReference type="GO" id="GO:0008173">
    <property type="term" value="F:RNA methyltransferase activity"/>
    <property type="evidence" value="ECO:0007669"/>
    <property type="project" value="InterPro"/>
</dbReference>
<comment type="similarity">
    <text evidence="5">Belongs to the class I-like SAM-binding methyltransferase superfamily. RsmB/NOP family.</text>
</comment>
<dbReference type="PRINTS" id="PR02008">
    <property type="entry name" value="RCMTFAMILY"/>
</dbReference>
<dbReference type="InterPro" id="IPR029063">
    <property type="entry name" value="SAM-dependent_MTases_sf"/>
</dbReference>
<accession>A0A4R2F6H2</accession>
<dbReference type="InterPro" id="IPR054728">
    <property type="entry name" value="RsmB-like_ferredoxin"/>
</dbReference>
<keyword evidence="3 5" id="KW-0949">S-adenosyl-L-methionine</keyword>
<feature type="domain" description="SAM-dependent MTase RsmB/NOP-type" evidence="6">
    <location>
        <begin position="143"/>
        <end position="404"/>
    </location>
</feature>
<name>A0A4R2F6H2_9GAMM</name>
<keyword evidence="8" id="KW-1185">Reference proteome</keyword>
<evidence type="ECO:0000313" key="7">
    <source>
        <dbReference type="EMBL" id="TCN82307.1"/>
    </source>
</evidence>
<dbReference type="InterPro" id="IPR049560">
    <property type="entry name" value="MeTrfase_RsmB-F_NOP2_cat"/>
</dbReference>
<evidence type="ECO:0000313" key="8">
    <source>
        <dbReference type="Proteomes" id="UP000294832"/>
    </source>
</evidence>
<dbReference type="Pfam" id="PF22458">
    <property type="entry name" value="RsmF-B_ferredox"/>
    <property type="match status" value="1"/>
</dbReference>
<keyword evidence="1 5" id="KW-0489">Methyltransferase</keyword>
<sequence>MSEYSLSIYACELAAQVIRDVISDGAPLDRAYSRQFAGLKLAPAQQAQITRVVGEIIRRLNFYCYLAHVSLADAGKHAADLLMAWHAYRQLPSPGWQQAKAIDAKTLALRLQHADSVAALRDGCPAWLDELGQRQLGDSWAAERAALAQAPKRYLRTNLLKCDRNQLQSRLAKEGISAGAVEGVATALEVTSDAALFRTDAFKDGWFEQQDAGSQHVADALDVTPGMRVIDACAGAGGKTLHLAAKMQGKGRLLAMDVEQWKLDNLKARARRAGAHNVETRLISSSKTIKRLKLSADRLLLDVPCSGLGVLKRNPDTKWRDTETRLPVLQALQAQILDSYSRMLKVDGILVYATCSIMPDENRQQVDNFLSNHANFRLLDDENISPARSGFDGFYLARLQRIAE</sequence>
<dbReference type="OrthoDB" id="9810297at2"/>
<dbReference type="PANTHER" id="PTHR22807:SF53">
    <property type="entry name" value="RIBOSOMAL RNA SMALL SUBUNIT METHYLTRANSFERASE B-RELATED"/>
    <property type="match status" value="1"/>
</dbReference>
<evidence type="ECO:0000256" key="3">
    <source>
        <dbReference type="ARBA" id="ARBA00022691"/>
    </source>
</evidence>
<dbReference type="AlphaFoldDB" id="A0A4R2F6H2"/>
<reference evidence="7 8" key="1">
    <citation type="submission" date="2019-03" db="EMBL/GenBank/DDBJ databases">
        <title>Freshwater and sediment microbial communities from various areas in North America, analyzing microbe dynamics in response to fracking.</title>
        <authorList>
            <person name="Lamendella R."/>
        </authorList>
    </citation>
    <scope>NUCLEOTIDE SEQUENCE [LARGE SCALE GENOMIC DNA]</scope>
    <source>
        <strain evidence="7 8">74A</strain>
    </source>
</reference>
<dbReference type="RefSeq" id="WP_133039469.1">
    <property type="nucleotide sequence ID" value="NZ_SLWF01000019.1"/>
</dbReference>
<feature type="binding site" evidence="5">
    <location>
        <position position="302"/>
    </location>
    <ligand>
        <name>S-adenosyl-L-methionine</name>
        <dbReference type="ChEBI" id="CHEBI:59789"/>
    </ligand>
</feature>
<dbReference type="Pfam" id="PF01189">
    <property type="entry name" value="Methyltr_RsmB-F"/>
    <property type="match status" value="1"/>
</dbReference>
<evidence type="ECO:0000256" key="1">
    <source>
        <dbReference type="ARBA" id="ARBA00022603"/>
    </source>
</evidence>
<dbReference type="EMBL" id="SLWF01000019">
    <property type="protein sequence ID" value="TCN82307.1"/>
    <property type="molecule type" value="Genomic_DNA"/>
</dbReference>
<dbReference type="PROSITE" id="PS51686">
    <property type="entry name" value="SAM_MT_RSMB_NOP"/>
    <property type="match status" value="1"/>
</dbReference>
<feature type="active site" description="Nucleophile" evidence="5">
    <location>
        <position position="355"/>
    </location>
</feature>
<organism evidence="7 8">
    <name type="scientific">Shewanella fodinae</name>
    <dbReference type="NCBI Taxonomy" id="552357"/>
    <lineage>
        <taxon>Bacteria</taxon>
        <taxon>Pseudomonadati</taxon>
        <taxon>Pseudomonadota</taxon>
        <taxon>Gammaproteobacteria</taxon>
        <taxon>Alteromonadales</taxon>
        <taxon>Shewanellaceae</taxon>
        <taxon>Shewanella</taxon>
    </lineage>
</organism>
<dbReference type="InterPro" id="IPR023267">
    <property type="entry name" value="RCMT"/>
</dbReference>
<gene>
    <name evidence="7" type="ORF">EDC91_11916</name>
</gene>
<protein>
    <submittedName>
        <fullName evidence="7">16S rRNA (Cytosine967-C5)-methyltransferase</fullName>
    </submittedName>
</protein>
<dbReference type="SUPFAM" id="SSF53335">
    <property type="entry name" value="S-adenosyl-L-methionine-dependent methyltransferases"/>
    <property type="match status" value="1"/>
</dbReference>
<keyword evidence="2 5" id="KW-0808">Transferase</keyword>
<dbReference type="CDD" id="cd02440">
    <property type="entry name" value="AdoMet_MTases"/>
    <property type="match status" value="1"/>
</dbReference>
<dbReference type="PANTHER" id="PTHR22807">
    <property type="entry name" value="NOP2 YEAST -RELATED NOL1/NOP2/FMU SUN DOMAIN-CONTAINING"/>
    <property type="match status" value="1"/>
</dbReference>
<comment type="caution">
    <text evidence="7">The sequence shown here is derived from an EMBL/GenBank/DDBJ whole genome shotgun (WGS) entry which is preliminary data.</text>
</comment>
<evidence type="ECO:0000256" key="4">
    <source>
        <dbReference type="ARBA" id="ARBA00022884"/>
    </source>
</evidence>
<evidence type="ECO:0000256" key="2">
    <source>
        <dbReference type="ARBA" id="ARBA00022679"/>
    </source>
</evidence>
<comment type="caution">
    <text evidence="5">Lacks conserved residue(s) required for the propagation of feature annotation.</text>
</comment>
<dbReference type="Gene3D" id="3.40.50.150">
    <property type="entry name" value="Vaccinia Virus protein VP39"/>
    <property type="match status" value="1"/>
</dbReference>
<dbReference type="GO" id="GO:0003723">
    <property type="term" value="F:RNA binding"/>
    <property type="evidence" value="ECO:0007669"/>
    <property type="project" value="UniProtKB-UniRule"/>
</dbReference>
<evidence type="ECO:0000256" key="5">
    <source>
        <dbReference type="PROSITE-ProRule" id="PRU01023"/>
    </source>
</evidence>
<dbReference type="Proteomes" id="UP000294832">
    <property type="component" value="Unassembled WGS sequence"/>
</dbReference>
<proteinExistence type="inferred from homology"/>